<feature type="transmembrane region" description="Helical" evidence="1">
    <location>
        <begin position="127"/>
        <end position="150"/>
    </location>
</feature>
<evidence type="ECO:0000313" key="3">
    <source>
        <dbReference type="Proteomes" id="UP000285190"/>
    </source>
</evidence>
<dbReference type="AlphaFoldDB" id="A0A418X6H6"/>
<keyword evidence="1" id="KW-1133">Transmembrane helix</keyword>
<gene>
    <name evidence="2" type="ORF">D3870_13315</name>
</gene>
<dbReference type="Proteomes" id="UP000285190">
    <property type="component" value="Unassembled WGS sequence"/>
</dbReference>
<dbReference type="EMBL" id="QYUN01000002">
    <property type="protein sequence ID" value="RJG08060.1"/>
    <property type="molecule type" value="Genomic_DNA"/>
</dbReference>
<keyword evidence="1" id="KW-0472">Membrane</keyword>
<keyword evidence="1" id="KW-0812">Transmembrane</keyword>
<name>A0A418X6H6_9BURK</name>
<organism evidence="2 3">
    <name type="scientific">Noviherbaspirillum cavernae</name>
    <dbReference type="NCBI Taxonomy" id="2320862"/>
    <lineage>
        <taxon>Bacteria</taxon>
        <taxon>Pseudomonadati</taxon>
        <taxon>Pseudomonadota</taxon>
        <taxon>Betaproteobacteria</taxon>
        <taxon>Burkholderiales</taxon>
        <taxon>Oxalobacteraceae</taxon>
        <taxon>Noviherbaspirillum</taxon>
    </lineage>
</organism>
<protein>
    <submittedName>
        <fullName evidence="2">DUF2269 family protein</fullName>
    </submittedName>
</protein>
<keyword evidence="3" id="KW-1185">Reference proteome</keyword>
<dbReference type="RefSeq" id="WP_119742088.1">
    <property type="nucleotide sequence ID" value="NZ_QYUN01000002.1"/>
</dbReference>
<comment type="caution">
    <text evidence="2">The sequence shown here is derived from an EMBL/GenBank/DDBJ whole genome shotgun (WGS) entry which is preliminary data.</text>
</comment>
<evidence type="ECO:0000256" key="1">
    <source>
        <dbReference type="SAM" id="Phobius"/>
    </source>
</evidence>
<dbReference type="InterPro" id="IPR018729">
    <property type="entry name" value="DUF2269_transmembrane"/>
</dbReference>
<feature type="transmembrane region" description="Helical" evidence="1">
    <location>
        <begin position="42"/>
        <end position="64"/>
    </location>
</feature>
<evidence type="ECO:0000313" key="2">
    <source>
        <dbReference type="EMBL" id="RJG08060.1"/>
    </source>
</evidence>
<accession>A0A418X6H6</accession>
<feature type="transmembrane region" description="Helical" evidence="1">
    <location>
        <begin position="84"/>
        <end position="106"/>
    </location>
</feature>
<sequence>MSAATLKALHIFAVTLFVGNIIVSAFWKALADRTRDVGIIRYATRLVNLTDVFFTAGGIALLMATGHAMAPFYGGVMATSWIRWSYFMVIGSGLIWLFVLLPVQIAQSRLLRPLASQAEIPARYWKLSMLWTVAGIPATLLPLPAIYLMAVKPAG</sequence>
<dbReference type="OrthoDB" id="9786302at2"/>
<reference evidence="2 3" key="1">
    <citation type="submission" date="2018-09" db="EMBL/GenBank/DDBJ databases">
        <authorList>
            <person name="Zhu H."/>
        </authorList>
    </citation>
    <scope>NUCLEOTIDE SEQUENCE [LARGE SCALE GENOMIC DNA]</scope>
    <source>
        <strain evidence="2 3">K2R10-39</strain>
    </source>
</reference>
<proteinExistence type="predicted"/>
<feature type="transmembrane region" description="Helical" evidence="1">
    <location>
        <begin position="6"/>
        <end position="30"/>
    </location>
</feature>
<dbReference type="Pfam" id="PF10027">
    <property type="entry name" value="DUF2269"/>
    <property type="match status" value="1"/>
</dbReference>